<name>A0A6J5NBR4_9CAUD</name>
<protein>
    <submittedName>
        <fullName evidence="1">Uncharacterized protein</fullName>
    </submittedName>
</protein>
<sequence>MITEFPALVYRCPGPHAGPHGKTYDARPVASPEALAEALRDGWHWSLDDAARGLVAQPEPAPEVLAEVVPEPAPDTRANLVAEAERLGVDVDGRWSERRLRQEIDAAKAASL</sequence>
<organism evidence="1">
    <name type="scientific">uncultured Caudovirales phage</name>
    <dbReference type="NCBI Taxonomy" id="2100421"/>
    <lineage>
        <taxon>Viruses</taxon>
        <taxon>Duplodnaviria</taxon>
        <taxon>Heunggongvirae</taxon>
        <taxon>Uroviricota</taxon>
        <taxon>Caudoviricetes</taxon>
        <taxon>Peduoviridae</taxon>
        <taxon>Maltschvirus</taxon>
        <taxon>Maltschvirus maltsch</taxon>
    </lineage>
</organism>
<reference evidence="1" key="1">
    <citation type="submission" date="2020-04" db="EMBL/GenBank/DDBJ databases">
        <authorList>
            <person name="Chiriac C."/>
            <person name="Salcher M."/>
            <person name="Ghai R."/>
            <person name="Kavagutti S V."/>
        </authorList>
    </citation>
    <scope>NUCLEOTIDE SEQUENCE</scope>
</reference>
<evidence type="ECO:0000313" key="1">
    <source>
        <dbReference type="EMBL" id="CAB4156072.1"/>
    </source>
</evidence>
<dbReference type="EMBL" id="LR796632">
    <property type="protein sequence ID" value="CAB4156072.1"/>
    <property type="molecule type" value="Genomic_DNA"/>
</dbReference>
<accession>A0A6J5NBR4</accession>
<proteinExistence type="predicted"/>
<gene>
    <name evidence="1" type="ORF">UFOVP670_53</name>
</gene>